<evidence type="ECO:0000313" key="4">
    <source>
        <dbReference type="EMBL" id="AXE75722.1"/>
    </source>
</evidence>
<dbReference type="Gene3D" id="2.130.10.10">
    <property type="entry name" value="YVTN repeat-like/Quinoprotein amine dehydrogenase"/>
    <property type="match status" value="1"/>
</dbReference>
<dbReference type="PROSITE" id="PS50082">
    <property type="entry name" value="WD_REPEATS_2"/>
    <property type="match status" value="1"/>
</dbReference>
<dbReference type="PROSITE" id="PS50294">
    <property type="entry name" value="WD_REPEATS_REGION"/>
    <property type="match status" value="1"/>
</dbReference>
<reference evidence="5 6" key="1">
    <citation type="journal article" date="2018" name="Front. Microbiol.">
        <title>Genome Sequencing of Streptomyces atratus SCSIOZH16 and Activation Production of Nocardamine via Metabolic Engineering.</title>
        <authorList>
            <person name="Li Y."/>
            <person name="Zhang C."/>
            <person name="Liu C."/>
            <person name="Ju J."/>
            <person name="Ma J."/>
        </authorList>
    </citation>
    <scope>NUCLEOTIDE SEQUENCE [LARGE SCALE GENOMIC DNA]</scope>
    <source>
        <strain evidence="5 6">SCSIO_ZH16</strain>
    </source>
</reference>
<dbReference type="InterPro" id="IPR036322">
    <property type="entry name" value="WD40_repeat_dom_sf"/>
</dbReference>
<evidence type="ECO:0000313" key="6">
    <source>
        <dbReference type="Proteomes" id="UP000252698"/>
    </source>
</evidence>
<dbReference type="InterPro" id="IPR001680">
    <property type="entry name" value="WD40_rpt"/>
</dbReference>
<evidence type="ECO:0000256" key="1">
    <source>
        <dbReference type="ARBA" id="ARBA00022574"/>
    </source>
</evidence>
<dbReference type="InterPro" id="IPR015943">
    <property type="entry name" value="WD40/YVTN_repeat-like_dom_sf"/>
</dbReference>
<gene>
    <name evidence="4" type="ORF">C5746_00455</name>
    <name evidence="5" type="ORF">C5746_42780</name>
</gene>
<dbReference type="Pfam" id="PF00400">
    <property type="entry name" value="WD40"/>
    <property type="match status" value="1"/>
</dbReference>
<evidence type="ECO:0000313" key="5">
    <source>
        <dbReference type="EMBL" id="AXE82444.1"/>
    </source>
</evidence>
<dbReference type="SUPFAM" id="SSF50978">
    <property type="entry name" value="WD40 repeat-like"/>
    <property type="match status" value="1"/>
</dbReference>
<dbReference type="EMBL" id="CP027306">
    <property type="protein sequence ID" value="AXE82444.1"/>
    <property type="molecule type" value="Genomic_DNA"/>
</dbReference>
<dbReference type="PROSITE" id="PS00678">
    <property type="entry name" value="WD_REPEATS_1"/>
    <property type="match status" value="1"/>
</dbReference>
<name>A0A2Z5JQF2_STRAR</name>
<dbReference type="AlphaFoldDB" id="A0A2Z5JQF2"/>
<evidence type="ECO:0000256" key="3">
    <source>
        <dbReference type="PROSITE-ProRule" id="PRU00221"/>
    </source>
</evidence>
<evidence type="ECO:0000256" key="2">
    <source>
        <dbReference type="ARBA" id="ARBA00022737"/>
    </source>
</evidence>
<keyword evidence="2" id="KW-0677">Repeat</keyword>
<dbReference type="InterPro" id="IPR019775">
    <property type="entry name" value="WD40_repeat_CS"/>
</dbReference>
<dbReference type="EMBL" id="CP027306">
    <property type="protein sequence ID" value="AXE75722.1"/>
    <property type="molecule type" value="Genomic_DNA"/>
</dbReference>
<organism evidence="5 6">
    <name type="scientific">Streptomyces atratus</name>
    <dbReference type="NCBI Taxonomy" id="1893"/>
    <lineage>
        <taxon>Bacteria</taxon>
        <taxon>Bacillati</taxon>
        <taxon>Actinomycetota</taxon>
        <taxon>Actinomycetes</taxon>
        <taxon>Kitasatosporales</taxon>
        <taxon>Streptomycetaceae</taxon>
        <taxon>Streptomyces</taxon>
    </lineage>
</organism>
<dbReference type="Proteomes" id="UP000252698">
    <property type="component" value="Chromosome"/>
</dbReference>
<accession>A0A2Z5JQF2</accession>
<keyword evidence="1 3" id="KW-0853">WD repeat</keyword>
<feature type="repeat" description="WD" evidence="3">
    <location>
        <begin position="36"/>
        <end position="79"/>
    </location>
</feature>
<dbReference type="KEGG" id="sata:C5746_00455"/>
<dbReference type="KEGG" id="sata:C5746_42780"/>
<proteinExistence type="predicted"/>
<protein>
    <submittedName>
        <fullName evidence="5">Uncharacterized protein</fullName>
    </submittedName>
</protein>
<sequence>MGWGWWTAARSPSPAAGDGTVRVWDLTIRQPIGEPLTGHTGWVRGVATGVVEGRPVAVTGSGDGTVRVWDLTTGRPDRSWCSPRRCSRWLSLRMAGW</sequence>